<name>A0A6P9E7L9_JUGRE</name>
<dbReference type="GeneID" id="108984235"/>
<gene>
    <name evidence="3" type="primary">LOC108984235</name>
</gene>
<feature type="region of interest" description="Disordered" evidence="1">
    <location>
        <begin position="99"/>
        <end position="120"/>
    </location>
</feature>
<evidence type="ECO:0000313" key="2">
    <source>
        <dbReference type="Proteomes" id="UP000235220"/>
    </source>
</evidence>
<accession>A0A6P9E7L9</accession>
<feature type="compositionally biased region" description="Low complexity" evidence="1">
    <location>
        <begin position="102"/>
        <end position="114"/>
    </location>
</feature>
<dbReference type="OrthoDB" id="1912561at2759"/>
<dbReference type="PANTHER" id="PTHR47481">
    <property type="match status" value="1"/>
</dbReference>
<organism evidence="2 3">
    <name type="scientific">Juglans regia</name>
    <name type="common">English walnut</name>
    <dbReference type="NCBI Taxonomy" id="51240"/>
    <lineage>
        <taxon>Eukaryota</taxon>
        <taxon>Viridiplantae</taxon>
        <taxon>Streptophyta</taxon>
        <taxon>Embryophyta</taxon>
        <taxon>Tracheophyta</taxon>
        <taxon>Spermatophyta</taxon>
        <taxon>Magnoliopsida</taxon>
        <taxon>eudicotyledons</taxon>
        <taxon>Gunneridae</taxon>
        <taxon>Pentapetalae</taxon>
        <taxon>rosids</taxon>
        <taxon>fabids</taxon>
        <taxon>Fagales</taxon>
        <taxon>Juglandaceae</taxon>
        <taxon>Juglans</taxon>
    </lineage>
</organism>
<evidence type="ECO:0000313" key="3">
    <source>
        <dbReference type="RefSeq" id="XP_035543336.1"/>
    </source>
</evidence>
<proteinExistence type="predicted"/>
<dbReference type="InParanoid" id="A0A6P9E7L9"/>
<protein>
    <submittedName>
        <fullName evidence="3">Uncharacterized protein LOC108984235 isoform X1</fullName>
    </submittedName>
</protein>
<reference evidence="3" key="1">
    <citation type="submission" date="2025-08" db="UniProtKB">
        <authorList>
            <consortium name="RefSeq"/>
        </authorList>
    </citation>
    <scope>IDENTIFICATION</scope>
    <source>
        <tissue evidence="3">Leaves</tissue>
    </source>
</reference>
<dbReference type="Proteomes" id="UP000235220">
    <property type="component" value="Chromosome 2"/>
</dbReference>
<dbReference type="PANTHER" id="PTHR47481:SF10">
    <property type="entry name" value="COPIA-LIKE POLYPROTEIN_RETROTRANSPOSON"/>
    <property type="match status" value="1"/>
</dbReference>
<dbReference type="AlphaFoldDB" id="A0A6P9E7L9"/>
<dbReference type="RefSeq" id="XP_035543336.1">
    <property type="nucleotide sequence ID" value="XM_035687443.1"/>
</dbReference>
<dbReference type="Pfam" id="PF14223">
    <property type="entry name" value="Retrotran_gag_2"/>
    <property type="match status" value="1"/>
</dbReference>
<sequence>MQTQYQIATLKKGLESITDYFHKAKTLATSLSAAGQPLSPSEFTIYLLVGLGSDYESLVTSITTQPDPLSSSQINSYLLNHESRLANQTQSLLSSAPHVANTTITSPSSSSTPPNRGRECGFRRGRGGGCAGFHPLPTFFSNPSTHRPTCLVCHKSGHTTLSCYHRFNQAYQASALPSLTANYIALPSSSAHFTNWFPDTVATNHCMAYFSNLNIDSTLYQGTDQVNIEAGSTLSIQNTGSAHLYTPFGIVLLLKLFKSLSCQAKIKLLKYSLSHSPQQGFLFSAQASQSFQCCLSRGGLSRLTISLPQMSIPERRILTNSTPRQWQQI</sequence>
<evidence type="ECO:0000256" key="1">
    <source>
        <dbReference type="SAM" id="MobiDB-lite"/>
    </source>
</evidence>
<keyword evidence="2" id="KW-1185">Reference proteome</keyword>